<dbReference type="EMBL" id="OZ060371">
    <property type="protein sequence ID" value="CAL4042821.1"/>
    <property type="molecule type" value="Genomic_DNA"/>
</dbReference>
<dbReference type="RefSeq" id="WP_367681158.1">
    <property type="nucleotide sequence ID" value="NZ_OZ060371.1"/>
</dbReference>
<dbReference type="SUPFAM" id="SSF52374">
    <property type="entry name" value="Nucleotidylyl transferase"/>
    <property type="match status" value="1"/>
</dbReference>
<dbReference type="AlphaFoldDB" id="A0AAT9IGN5"/>
<dbReference type="Pfam" id="PF05746">
    <property type="entry name" value="DALR_1"/>
    <property type="match status" value="1"/>
</dbReference>
<feature type="domain" description="Arginyl tRNA synthetase N-terminal" evidence="14">
    <location>
        <begin position="1"/>
        <end position="87"/>
    </location>
</feature>
<evidence type="ECO:0000256" key="1">
    <source>
        <dbReference type="ARBA" id="ARBA00004496"/>
    </source>
</evidence>
<evidence type="ECO:0000256" key="8">
    <source>
        <dbReference type="ARBA" id="ARBA00022917"/>
    </source>
</evidence>
<evidence type="ECO:0000256" key="9">
    <source>
        <dbReference type="ARBA" id="ARBA00023146"/>
    </source>
</evidence>
<evidence type="ECO:0000259" key="13">
    <source>
        <dbReference type="SMART" id="SM00836"/>
    </source>
</evidence>
<dbReference type="GO" id="GO:0004814">
    <property type="term" value="F:arginine-tRNA ligase activity"/>
    <property type="evidence" value="ECO:0007669"/>
    <property type="project" value="UniProtKB-UniRule"/>
</dbReference>
<dbReference type="SMART" id="SM01016">
    <property type="entry name" value="Arg_tRNA_synt_N"/>
    <property type="match status" value="1"/>
</dbReference>
<organism evidence="15">
    <name type="scientific">Buchnera aphidicola</name>
    <name type="common">Anoecia corni</name>
    <dbReference type="NCBI Taxonomy" id="2994477"/>
    <lineage>
        <taxon>Bacteria</taxon>
        <taxon>Pseudomonadati</taxon>
        <taxon>Pseudomonadota</taxon>
        <taxon>Gammaproteobacteria</taxon>
        <taxon>Enterobacterales</taxon>
        <taxon>Erwiniaceae</taxon>
        <taxon>Buchnera</taxon>
    </lineage>
</organism>
<dbReference type="InterPro" id="IPR001278">
    <property type="entry name" value="Arg-tRNA-ligase"/>
</dbReference>
<dbReference type="PANTHER" id="PTHR11956:SF5">
    <property type="entry name" value="ARGININE--TRNA LIGASE, CYTOPLASMIC"/>
    <property type="match status" value="1"/>
</dbReference>
<keyword evidence="8 11" id="KW-0648">Protein biosynthesis</keyword>
<dbReference type="InterPro" id="IPR009080">
    <property type="entry name" value="tRNAsynth_Ia_anticodon-bd"/>
</dbReference>
<feature type="domain" description="DALR anticodon binding" evidence="13">
    <location>
        <begin position="461"/>
        <end position="577"/>
    </location>
</feature>
<dbReference type="GO" id="GO:0006420">
    <property type="term" value="P:arginyl-tRNA aminoacylation"/>
    <property type="evidence" value="ECO:0007669"/>
    <property type="project" value="UniProtKB-UniRule"/>
</dbReference>
<reference evidence="15" key="1">
    <citation type="submission" date="2024-06" db="EMBL/GenBank/DDBJ databases">
        <authorList>
            <person name="Manzano-Marin A."/>
            <person name="Manzano-Marin A."/>
            <person name="Alejandro Manzano Marin A."/>
        </authorList>
    </citation>
    <scope>NUCLEOTIDE SEQUENCE</scope>
    <source>
        <strain evidence="15">Ancorni-2928</strain>
    </source>
</reference>
<name>A0AAT9IGN5_9GAMM</name>
<dbReference type="HAMAP" id="MF_00123">
    <property type="entry name" value="Arg_tRNA_synth"/>
    <property type="match status" value="1"/>
</dbReference>
<dbReference type="GO" id="GO:0005524">
    <property type="term" value="F:ATP binding"/>
    <property type="evidence" value="ECO:0007669"/>
    <property type="project" value="UniProtKB-UniRule"/>
</dbReference>
<evidence type="ECO:0000256" key="7">
    <source>
        <dbReference type="ARBA" id="ARBA00022840"/>
    </source>
</evidence>
<dbReference type="CDD" id="cd00671">
    <property type="entry name" value="ArgRS_core"/>
    <property type="match status" value="1"/>
</dbReference>
<dbReference type="InterPro" id="IPR005148">
    <property type="entry name" value="Arg-tRNA-synth_N"/>
</dbReference>
<proteinExistence type="inferred from homology"/>
<dbReference type="SMART" id="SM00836">
    <property type="entry name" value="DALR_1"/>
    <property type="match status" value="1"/>
</dbReference>
<evidence type="ECO:0000256" key="11">
    <source>
        <dbReference type="HAMAP-Rule" id="MF_00123"/>
    </source>
</evidence>
<evidence type="ECO:0000256" key="6">
    <source>
        <dbReference type="ARBA" id="ARBA00022741"/>
    </source>
</evidence>
<evidence type="ECO:0000259" key="14">
    <source>
        <dbReference type="SMART" id="SM01016"/>
    </source>
</evidence>
<evidence type="ECO:0000256" key="3">
    <source>
        <dbReference type="ARBA" id="ARBA00011245"/>
    </source>
</evidence>
<dbReference type="InterPro" id="IPR008909">
    <property type="entry name" value="DALR_anticod-bd"/>
</dbReference>
<comment type="catalytic activity">
    <reaction evidence="10 11">
        <text>tRNA(Arg) + L-arginine + ATP = L-arginyl-tRNA(Arg) + AMP + diphosphate</text>
        <dbReference type="Rhea" id="RHEA:20301"/>
        <dbReference type="Rhea" id="RHEA-COMP:9658"/>
        <dbReference type="Rhea" id="RHEA-COMP:9673"/>
        <dbReference type="ChEBI" id="CHEBI:30616"/>
        <dbReference type="ChEBI" id="CHEBI:32682"/>
        <dbReference type="ChEBI" id="CHEBI:33019"/>
        <dbReference type="ChEBI" id="CHEBI:78442"/>
        <dbReference type="ChEBI" id="CHEBI:78513"/>
        <dbReference type="ChEBI" id="CHEBI:456215"/>
        <dbReference type="EC" id="6.1.1.19"/>
    </reaction>
</comment>
<dbReference type="Gene3D" id="1.10.730.10">
    <property type="entry name" value="Isoleucyl-tRNA Synthetase, Domain 1"/>
    <property type="match status" value="1"/>
</dbReference>
<protein>
    <recommendedName>
        <fullName evidence="11">Arginine--tRNA ligase</fullName>
        <ecNumber evidence="11">6.1.1.19</ecNumber>
    </recommendedName>
    <alternativeName>
        <fullName evidence="11">Arginyl-tRNA synthetase</fullName>
        <shortName evidence="11">ArgRS</shortName>
    </alternativeName>
</protein>
<dbReference type="PANTHER" id="PTHR11956">
    <property type="entry name" value="ARGINYL-TRNA SYNTHETASE"/>
    <property type="match status" value="1"/>
</dbReference>
<keyword evidence="9 11" id="KW-0030">Aminoacyl-tRNA synthetase</keyword>
<dbReference type="SUPFAM" id="SSF55190">
    <property type="entry name" value="Arginyl-tRNA synthetase (ArgRS), N-terminal 'additional' domain"/>
    <property type="match status" value="1"/>
</dbReference>
<feature type="short sequence motif" description="'HIGH' region" evidence="11">
    <location>
        <begin position="122"/>
        <end position="132"/>
    </location>
</feature>
<dbReference type="PRINTS" id="PR01038">
    <property type="entry name" value="TRNASYNTHARG"/>
</dbReference>
<keyword evidence="6 11" id="KW-0547">Nucleotide-binding</keyword>
<keyword evidence="5 11" id="KW-0436">Ligase</keyword>
<keyword evidence="4 11" id="KW-0963">Cytoplasm</keyword>
<dbReference type="Gene3D" id="3.40.50.620">
    <property type="entry name" value="HUPs"/>
    <property type="match status" value="1"/>
</dbReference>
<dbReference type="InterPro" id="IPR001412">
    <property type="entry name" value="aa-tRNA-synth_I_CS"/>
</dbReference>
<evidence type="ECO:0000256" key="5">
    <source>
        <dbReference type="ARBA" id="ARBA00022598"/>
    </source>
</evidence>
<evidence type="ECO:0000256" key="4">
    <source>
        <dbReference type="ARBA" id="ARBA00022490"/>
    </source>
</evidence>
<dbReference type="Pfam" id="PF03485">
    <property type="entry name" value="Arg_tRNA_synt_N"/>
    <property type="match status" value="1"/>
</dbReference>
<comment type="subunit">
    <text evidence="3 11">Monomer.</text>
</comment>
<evidence type="ECO:0000256" key="2">
    <source>
        <dbReference type="ARBA" id="ARBA00005594"/>
    </source>
</evidence>
<keyword evidence="7 11" id="KW-0067">ATP-binding</keyword>
<dbReference type="SUPFAM" id="SSF47323">
    <property type="entry name" value="Anticodon-binding domain of a subclass of class I aminoacyl-tRNA synthetases"/>
    <property type="match status" value="1"/>
</dbReference>
<dbReference type="GO" id="GO:0005737">
    <property type="term" value="C:cytoplasm"/>
    <property type="evidence" value="ECO:0007669"/>
    <property type="project" value="UniProtKB-SubCell"/>
</dbReference>
<evidence type="ECO:0000313" key="15">
    <source>
        <dbReference type="EMBL" id="CAL4042821.1"/>
    </source>
</evidence>
<sequence length="577" mass="66922">MNIQKLLQKKIKQSFLKNKIPKHFNPIIQCVTNKPNIHYQINGIIQIANILKKNPSELAKNIINMSELNQLCSKITVTYPGFINLTLNVQWIQKKLEKSYTCFRLNISYTNPKTVVIDYSSPNVAKEMHVGHLRSTIIGDATARILEFLGNKVIRANHIGDWGIQFGMLITYLQNKKKINILENMPLKKLEIYYKKAKLKFDKEKNFLQKTKKNVVLLQSGDLHVTKIWKKLVNITIKENQLIYDQLGVSLKKKHILGESFYSKLLPSIINDLLKQKIAVIKKGSVIVFLKELKNKLGDDMGVIIQKSDGAFLYISTDIACLKYRFNDLKADRIIYYVDSRQQQHFQQIEIICRKSGYIANNFKIEHHIFGMMLSNDNKPFKTRSGKNIKLTKLIHESIERAKEIIKQKNPGLLGEKLNKIAHVIGIGSLKYADLSKNRKMNYVFNWDNMLRFEGNTALYIQYAYTRILSIFKKNKISQFNLKNNIILLENQEIKLGIQLLQFEEILYSAAKKGVPHIICSYLYRLSVSFSHFYEKYPIFLENKIHIKYSRLKLSALIAKTIKIGLSLLGIKTVDYM</sequence>
<accession>A0AAT9IGN5</accession>
<dbReference type="InterPro" id="IPR014729">
    <property type="entry name" value="Rossmann-like_a/b/a_fold"/>
</dbReference>
<gene>
    <name evidence="11 15" type="primary">argS</name>
    <name evidence="15" type="ORF">BUANCORI2928_190</name>
</gene>
<dbReference type="InterPro" id="IPR035684">
    <property type="entry name" value="ArgRS_core"/>
</dbReference>
<evidence type="ECO:0000256" key="12">
    <source>
        <dbReference type="RuleBase" id="RU363038"/>
    </source>
</evidence>
<evidence type="ECO:0000256" key="10">
    <source>
        <dbReference type="ARBA" id="ARBA00049339"/>
    </source>
</evidence>
<comment type="similarity">
    <text evidence="2 11 12">Belongs to the class-I aminoacyl-tRNA synthetase family.</text>
</comment>
<dbReference type="Pfam" id="PF00750">
    <property type="entry name" value="tRNA-synt_1d"/>
    <property type="match status" value="1"/>
</dbReference>
<dbReference type="PROSITE" id="PS00178">
    <property type="entry name" value="AA_TRNA_LIGASE_I"/>
    <property type="match status" value="1"/>
</dbReference>
<dbReference type="InterPro" id="IPR036695">
    <property type="entry name" value="Arg-tRNA-synth_N_sf"/>
</dbReference>
<dbReference type="FunFam" id="1.10.730.10:FF:000006">
    <property type="entry name" value="Arginyl-tRNA synthetase 2, mitochondrial"/>
    <property type="match status" value="1"/>
</dbReference>
<dbReference type="FunFam" id="3.40.50.620:FF:000030">
    <property type="entry name" value="Arginine--tRNA ligase"/>
    <property type="match status" value="1"/>
</dbReference>
<dbReference type="Gene3D" id="3.30.1360.70">
    <property type="entry name" value="Arginyl tRNA synthetase N-terminal domain"/>
    <property type="match status" value="1"/>
</dbReference>
<dbReference type="NCBIfam" id="TIGR00456">
    <property type="entry name" value="argS"/>
    <property type="match status" value="1"/>
</dbReference>
<dbReference type="EC" id="6.1.1.19" evidence="11"/>
<comment type="subcellular location">
    <subcellularLocation>
        <location evidence="1 11">Cytoplasm</location>
    </subcellularLocation>
</comment>